<accession>D2V573</accession>
<dbReference type="RefSeq" id="XP_002680801.1">
    <property type="nucleotide sequence ID" value="XM_002680755.1"/>
</dbReference>
<comment type="subcellular location">
    <subcellularLocation>
        <location evidence="1">Nucleus</location>
        <location evidence="1">Nucleolus</location>
    </subcellularLocation>
</comment>
<feature type="compositionally biased region" description="Acidic residues" evidence="7">
    <location>
        <begin position="229"/>
        <end position="243"/>
    </location>
</feature>
<feature type="region of interest" description="Disordered" evidence="7">
    <location>
        <begin position="203"/>
        <end position="255"/>
    </location>
</feature>
<evidence type="ECO:0000256" key="7">
    <source>
        <dbReference type="SAM" id="MobiDB-lite"/>
    </source>
</evidence>
<dbReference type="OMA" id="THFEYKP"/>
<evidence type="ECO:0000256" key="3">
    <source>
        <dbReference type="ARBA" id="ARBA00022552"/>
    </source>
</evidence>
<dbReference type="GO" id="GO:0005732">
    <property type="term" value="C:sno(s)RNA-containing ribonucleoprotein complex"/>
    <property type="evidence" value="ECO:0007669"/>
    <property type="project" value="InterPro"/>
</dbReference>
<feature type="compositionally biased region" description="Basic and acidic residues" evidence="7">
    <location>
        <begin position="559"/>
        <end position="573"/>
    </location>
</feature>
<gene>
    <name evidence="8" type="ORF">NAEGRDRAFT_78642</name>
</gene>
<evidence type="ECO:0000256" key="2">
    <source>
        <dbReference type="ARBA" id="ARBA00022517"/>
    </source>
</evidence>
<keyword evidence="3" id="KW-0698">rRNA processing</keyword>
<dbReference type="PANTHER" id="PTHR17039">
    <property type="entry name" value="U3 SMALL NUCLEOLAR RIBONUCLEOPROTEIN PROTEIN MPP10"/>
    <property type="match status" value="1"/>
</dbReference>
<feature type="compositionally biased region" description="Acidic residues" evidence="7">
    <location>
        <begin position="120"/>
        <end position="133"/>
    </location>
</feature>
<dbReference type="Proteomes" id="UP000006671">
    <property type="component" value="Unassembled WGS sequence"/>
</dbReference>
<dbReference type="STRING" id="5762.D2V573"/>
<dbReference type="PANTHER" id="PTHR17039:SF0">
    <property type="entry name" value="U3 SMALL NUCLEOLAR RIBONUCLEOPROTEIN PROTEIN MPP10"/>
    <property type="match status" value="1"/>
</dbReference>
<feature type="compositionally biased region" description="Basic and acidic residues" evidence="7">
    <location>
        <begin position="213"/>
        <end position="225"/>
    </location>
</feature>
<keyword evidence="5" id="KW-0687">Ribonucleoprotein</keyword>
<feature type="region of interest" description="Disordered" evidence="7">
    <location>
        <begin position="554"/>
        <end position="573"/>
    </location>
</feature>
<dbReference type="OrthoDB" id="445326at2759"/>
<comment type="similarity">
    <text evidence="6">Belongs to the MPP10 family.</text>
</comment>
<reference evidence="8 9" key="1">
    <citation type="journal article" date="2010" name="Cell">
        <title>The genome of Naegleria gruberi illuminates early eukaryotic versatility.</title>
        <authorList>
            <person name="Fritz-Laylin L.K."/>
            <person name="Prochnik S.E."/>
            <person name="Ginger M.L."/>
            <person name="Dacks J.B."/>
            <person name="Carpenter M.L."/>
            <person name="Field M.C."/>
            <person name="Kuo A."/>
            <person name="Paredez A."/>
            <person name="Chapman J."/>
            <person name="Pham J."/>
            <person name="Shu S."/>
            <person name="Neupane R."/>
            <person name="Cipriano M."/>
            <person name="Mancuso J."/>
            <person name="Tu H."/>
            <person name="Salamov A."/>
            <person name="Lindquist E."/>
            <person name="Shapiro H."/>
            <person name="Lucas S."/>
            <person name="Grigoriev I.V."/>
            <person name="Cande W.Z."/>
            <person name="Fulton C."/>
            <person name="Rokhsar D.S."/>
            <person name="Dawson S.C."/>
        </authorList>
    </citation>
    <scope>NUCLEOTIDE SEQUENCE [LARGE SCALE GENOMIC DNA]</scope>
    <source>
        <strain evidence="8 9">NEG-M</strain>
    </source>
</reference>
<dbReference type="AlphaFoldDB" id="D2V573"/>
<protein>
    <submittedName>
        <fullName evidence="8">U3 snoRNP protein</fullName>
    </submittedName>
</protein>
<evidence type="ECO:0000256" key="1">
    <source>
        <dbReference type="ARBA" id="ARBA00004604"/>
    </source>
</evidence>
<feature type="region of interest" description="Disordered" evidence="7">
    <location>
        <begin position="119"/>
        <end position="172"/>
    </location>
</feature>
<dbReference type="InParanoid" id="D2V573"/>
<keyword evidence="2" id="KW-0690">Ribosome biogenesis</keyword>
<proteinExistence type="inferred from homology"/>
<sequence>MSTKTTALDSILKHLIDKDQQDDSEDSINKNFIEDFVNSKVQDRIKHWIKSLYEYQKNSSSQITSSGIKKLLVDGFDEEQVWSQLATFHQPLLSQLSNKIDKMENLESIVNDEVLQYLSDSDDEEQEEGEENVDERALRRMMSMDESDEEDDEEDGMEEDKPTTTTRNNKKTLRGDEAKEYIADDFEEQDINTFLDDMEKNMDALDEMDYDENEKQNNREEKRAMGELYGDEDIDEDEEEDEEPRSGKEQKSAFELEQERLLERMEELENKNIRNKDWQEIGEVDAKKRPMNSLVEEGKLSFEHAHKAKPVITEEITKDLESIIISRIVSGIYDDPVKLSDEDKNEDLKQDIQLEHEKSKKSLAQIYEEMYLKKVEGVDIEEEKKEDPVVKATKQKVLKQVSDLLRVLNQMSSFTYVAPPRIDLEDESENKTVTNTVTGKEEGEKNANEILPAVKWLPQAGEEMTEQDKKRKRRQFKETTSKKAKKANELVDKLNPGASSHATKLLDDINQRKDNTKKEKASKLEDASAVESDKMFGSSKQFFNKIQDNIRKIHGAKAAKKEKSGVVNNSKDE</sequence>
<name>D2V573_NAEGR</name>
<dbReference type="GO" id="GO:0034457">
    <property type="term" value="C:Mpp10 complex"/>
    <property type="evidence" value="ECO:0007669"/>
    <property type="project" value="InterPro"/>
</dbReference>
<dbReference type="eggNOG" id="KOG2600">
    <property type="taxonomic scope" value="Eukaryota"/>
</dbReference>
<evidence type="ECO:0000256" key="4">
    <source>
        <dbReference type="ARBA" id="ARBA00023242"/>
    </source>
</evidence>
<keyword evidence="4" id="KW-0539">Nucleus</keyword>
<dbReference type="GO" id="GO:0032040">
    <property type="term" value="C:small-subunit processome"/>
    <property type="evidence" value="ECO:0007669"/>
    <property type="project" value="TreeGrafter"/>
</dbReference>
<feature type="compositionally biased region" description="Acidic residues" evidence="7">
    <location>
        <begin position="145"/>
        <end position="158"/>
    </location>
</feature>
<feature type="region of interest" description="Disordered" evidence="7">
    <location>
        <begin position="426"/>
        <end position="534"/>
    </location>
</feature>
<dbReference type="EMBL" id="GG738852">
    <property type="protein sequence ID" value="EFC48057.1"/>
    <property type="molecule type" value="Genomic_DNA"/>
</dbReference>
<dbReference type="VEuPathDB" id="AmoebaDB:NAEGRDRAFT_78642"/>
<dbReference type="GeneID" id="8849677"/>
<organism evidence="9">
    <name type="scientific">Naegleria gruberi</name>
    <name type="common">Amoeba</name>
    <dbReference type="NCBI Taxonomy" id="5762"/>
    <lineage>
        <taxon>Eukaryota</taxon>
        <taxon>Discoba</taxon>
        <taxon>Heterolobosea</taxon>
        <taxon>Tetramitia</taxon>
        <taxon>Eutetramitia</taxon>
        <taxon>Vahlkampfiidae</taxon>
        <taxon>Naegleria</taxon>
    </lineage>
</organism>
<evidence type="ECO:0000313" key="9">
    <source>
        <dbReference type="Proteomes" id="UP000006671"/>
    </source>
</evidence>
<feature type="compositionally biased region" description="Basic and acidic residues" evidence="7">
    <location>
        <begin position="476"/>
        <end position="492"/>
    </location>
</feature>
<evidence type="ECO:0000256" key="6">
    <source>
        <dbReference type="ARBA" id="ARBA00029455"/>
    </source>
</evidence>
<dbReference type="Pfam" id="PF04006">
    <property type="entry name" value="Mpp10"/>
    <property type="match status" value="1"/>
</dbReference>
<dbReference type="GO" id="GO:0006364">
    <property type="term" value="P:rRNA processing"/>
    <property type="evidence" value="ECO:0007669"/>
    <property type="project" value="UniProtKB-KW"/>
</dbReference>
<dbReference type="InterPro" id="IPR012173">
    <property type="entry name" value="Mpp10"/>
</dbReference>
<feature type="compositionally biased region" description="Basic and acidic residues" evidence="7">
    <location>
        <begin position="244"/>
        <end position="255"/>
    </location>
</feature>
<dbReference type="KEGG" id="ngr:NAEGRDRAFT_78642"/>
<keyword evidence="9" id="KW-1185">Reference proteome</keyword>
<evidence type="ECO:0000313" key="8">
    <source>
        <dbReference type="EMBL" id="EFC48057.1"/>
    </source>
</evidence>
<evidence type="ECO:0000256" key="5">
    <source>
        <dbReference type="ARBA" id="ARBA00023274"/>
    </source>
</evidence>
<feature type="compositionally biased region" description="Basic and acidic residues" evidence="7">
    <location>
        <begin position="504"/>
        <end position="534"/>
    </location>
</feature>